<keyword evidence="9" id="KW-1185">Reference proteome</keyword>
<evidence type="ECO:0000259" key="7">
    <source>
        <dbReference type="PROSITE" id="PS50885"/>
    </source>
</evidence>
<comment type="caution">
    <text evidence="8">The sequence shown here is derived from an EMBL/GenBank/DDBJ whole genome shotgun (WGS) entry which is preliminary data.</text>
</comment>
<dbReference type="InterPro" id="IPR051310">
    <property type="entry name" value="MCP_chemotaxis"/>
</dbReference>
<reference evidence="8 9" key="1">
    <citation type="journal article" date="2015" name="Microbes Environ.">
        <title>Distribution and evolution of nitrogen fixation genes in the phylum bacteroidetes.</title>
        <authorList>
            <person name="Inoue J."/>
            <person name="Oshima K."/>
            <person name="Suda W."/>
            <person name="Sakamoto M."/>
            <person name="Iino T."/>
            <person name="Noda S."/>
            <person name="Hongoh Y."/>
            <person name="Hattori M."/>
            <person name="Ohkuma M."/>
        </authorList>
    </citation>
    <scope>NUCLEOTIDE SEQUENCE [LARGE SCALE GENOMIC DNA]</scope>
    <source>
        <strain evidence="8">JCM 15548</strain>
    </source>
</reference>
<dbReference type="Gene3D" id="1.10.287.950">
    <property type="entry name" value="Methyl-accepting chemotaxis protein"/>
    <property type="match status" value="1"/>
</dbReference>
<keyword evidence="1" id="KW-0145">Chemotaxis</keyword>
<dbReference type="Pfam" id="PF00672">
    <property type="entry name" value="HAMP"/>
    <property type="match status" value="1"/>
</dbReference>
<dbReference type="SMART" id="SM00304">
    <property type="entry name" value="HAMP"/>
    <property type="match status" value="1"/>
</dbReference>
<feature type="transmembrane region" description="Helical" evidence="5">
    <location>
        <begin position="266"/>
        <end position="285"/>
    </location>
</feature>
<sequence length="578" mass="63526">MGVVLLLTFMMGGYTLINLVRVNNGIGTLSNQYIPYVNEAIQVSQAWWRMSEFARSYDFTADDYYAFRADGEFNKFNEALESLIEMDGGLGEGSNSEVLLPLKDLIGEYRSQMDSYLPLQEAMHMHQNAMAERASELFEAVKNHRSNAATQSAGSLAFGIWGEIQADAAARSSEDMQEVEDDLVELNALIARNYYPGNVQPLLTAFVDEAEAFVTTYRQARQAEIKNFELAKAIMWEIRTVSDMGQDQMKVMGDDAIRIVGMVRSLVIMAVLILIVVGFLIFWYLPPSITKPILEGVGNAEKIANGDLTVTFDTTRKDEVGRLSLALNNMVSNLKEILNDIASSAREIGESGEKLVTESEEMADGANQQASAAEEVSSSMEEMYANIQQNTDNAKMTEGIALKATVNMNASNETSKVAADNMQEITQKVSIIGDIAFQTNILALNAAVEAARAGVEGRGFAVVAAEVRKLAERSQQAAAEINRVSRTTFESSQEAREQLESLAPEIEKTASLVQEIAMASMEQVAGVEQINNALQQLNSVTQRNAANSEQINNAAHRLESLAERLNRTLVKFKLEKGN</sequence>
<dbReference type="AlphaFoldDB" id="A0A0E9LVP3"/>
<evidence type="ECO:0000313" key="9">
    <source>
        <dbReference type="Proteomes" id="UP000032900"/>
    </source>
</evidence>
<dbReference type="CDD" id="cd06225">
    <property type="entry name" value="HAMP"/>
    <property type="match status" value="1"/>
</dbReference>
<keyword evidence="5" id="KW-1133">Transmembrane helix</keyword>
<gene>
    <name evidence="8" type="ORF">JCM15548_11061</name>
</gene>
<dbReference type="STRING" id="1236989.JCM15548_11061"/>
<dbReference type="InterPro" id="IPR004089">
    <property type="entry name" value="MCPsignal_dom"/>
</dbReference>
<evidence type="ECO:0000259" key="6">
    <source>
        <dbReference type="PROSITE" id="PS50111"/>
    </source>
</evidence>
<dbReference type="SUPFAM" id="SSF58104">
    <property type="entry name" value="Methyl-accepting chemotaxis protein (MCP) signaling domain"/>
    <property type="match status" value="1"/>
</dbReference>
<proteinExistence type="inferred from homology"/>
<dbReference type="SMART" id="SM00283">
    <property type="entry name" value="MA"/>
    <property type="match status" value="1"/>
</dbReference>
<dbReference type="GO" id="GO:0007165">
    <property type="term" value="P:signal transduction"/>
    <property type="evidence" value="ECO:0007669"/>
    <property type="project" value="UniProtKB-KW"/>
</dbReference>
<dbReference type="PROSITE" id="PS50885">
    <property type="entry name" value="HAMP"/>
    <property type="match status" value="1"/>
</dbReference>
<keyword evidence="5" id="KW-0472">Membrane</keyword>
<feature type="domain" description="HAMP" evidence="7">
    <location>
        <begin position="288"/>
        <end position="339"/>
    </location>
</feature>
<feature type="domain" description="Methyl-accepting transducer" evidence="6">
    <location>
        <begin position="344"/>
        <end position="559"/>
    </location>
</feature>
<evidence type="ECO:0000256" key="3">
    <source>
        <dbReference type="PROSITE-ProRule" id="PRU00284"/>
    </source>
</evidence>
<evidence type="ECO:0000256" key="5">
    <source>
        <dbReference type="SAM" id="Phobius"/>
    </source>
</evidence>
<dbReference type="PANTHER" id="PTHR43531">
    <property type="entry name" value="PROTEIN ICFG"/>
    <property type="match status" value="1"/>
</dbReference>
<keyword evidence="3" id="KW-0807">Transducer</keyword>
<evidence type="ECO:0000256" key="1">
    <source>
        <dbReference type="ARBA" id="ARBA00022500"/>
    </source>
</evidence>
<name>A0A0E9LVP3_9BACT</name>
<keyword evidence="5" id="KW-0812">Transmembrane</keyword>
<protein>
    <submittedName>
        <fullName evidence="8">Methyl-accepting chemotaxis protein</fullName>
    </submittedName>
</protein>
<evidence type="ECO:0000256" key="4">
    <source>
        <dbReference type="SAM" id="Coils"/>
    </source>
</evidence>
<dbReference type="InterPro" id="IPR003660">
    <property type="entry name" value="HAMP_dom"/>
</dbReference>
<dbReference type="GO" id="GO:0005886">
    <property type="term" value="C:plasma membrane"/>
    <property type="evidence" value="ECO:0007669"/>
    <property type="project" value="TreeGrafter"/>
</dbReference>
<dbReference type="Pfam" id="PF00015">
    <property type="entry name" value="MCPsignal"/>
    <property type="match status" value="1"/>
</dbReference>
<keyword evidence="4" id="KW-0175">Coiled coil</keyword>
<comment type="similarity">
    <text evidence="2">Belongs to the methyl-accepting chemotaxis (MCP) protein family.</text>
</comment>
<accession>A0A0E9LVP3</accession>
<dbReference type="Proteomes" id="UP000032900">
    <property type="component" value="Unassembled WGS sequence"/>
</dbReference>
<evidence type="ECO:0000313" key="8">
    <source>
        <dbReference type="EMBL" id="GAO28920.1"/>
    </source>
</evidence>
<dbReference type="PANTHER" id="PTHR43531:SF11">
    <property type="entry name" value="METHYL-ACCEPTING CHEMOTAXIS PROTEIN 3"/>
    <property type="match status" value="1"/>
</dbReference>
<dbReference type="PROSITE" id="PS50111">
    <property type="entry name" value="CHEMOTAXIS_TRANSDUC_2"/>
    <property type="match status" value="1"/>
</dbReference>
<dbReference type="GO" id="GO:0004888">
    <property type="term" value="F:transmembrane signaling receptor activity"/>
    <property type="evidence" value="ECO:0007669"/>
    <property type="project" value="TreeGrafter"/>
</dbReference>
<dbReference type="EMBL" id="BAZW01000005">
    <property type="protein sequence ID" value="GAO28920.1"/>
    <property type="molecule type" value="Genomic_DNA"/>
</dbReference>
<dbReference type="GO" id="GO:0006935">
    <property type="term" value="P:chemotaxis"/>
    <property type="evidence" value="ECO:0007669"/>
    <property type="project" value="UniProtKB-KW"/>
</dbReference>
<evidence type="ECO:0000256" key="2">
    <source>
        <dbReference type="ARBA" id="ARBA00029447"/>
    </source>
</evidence>
<organism evidence="8 9">
    <name type="scientific">Geofilum rubicundum JCM 15548</name>
    <dbReference type="NCBI Taxonomy" id="1236989"/>
    <lineage>
        <taxon>Bacteria</taxon>
        <taxon>Pseudomonadati</taxon>
        <taxon>Bacteroidota</taxon>
        <taxon>Bacteroidia</taxon>
        <taxon>Marinilabiliales</taxon>
        <taxon>Marinilabiliaceae</taxon>
        <taxon>Geofilum</taxon>
    </lineage>
</organism>
<feature type="coiled-coil region" evidence="4">
    <location>
        <begin position="548"/>
        <end position="575"/>
    </location>
</feature>